<sequence>MDKVLFLVNIDFCRIGELCKRQLHLRMKAAKSTKEFKTFGILVNGYTMSFITLELNLSGEYTLIQHESVTTPTFATKA</sequence>
<dbReference type="EMBL" id="CH476741">
    <property type="protein sequence ID" value="EIE87315.1"/>
    <property type="molecule type" value="Genomic_DNA"/>
</dbReference>
<proteinExistence type="predicted"/>
<organism evidence="1 2">
    <name type="scientific">Rhizopus delemar (strain RA 99-880 / ATCC MYA-4621 / FGSC 9543 / NRRL 43880)</name>
    <name type="common">Mucormycosis agent</name>
    <name type="synonym">Rhizopus arrhizus var. delemar</name>
    <dbReference type="NCBI Taxonomy" id="246409"/>
    <lineage>
        <taxon>Eukaryota</taxon>
        <taxon>Fungi</taxon>
        <taxon>Fungi incertae sedis</taxon>
        <taxon>Mucoromycota</taxon>
        <taxon>Mucoromycotina</taxon>
        <taxon>Mucoromycetes</taxon>
        <taxon>Mucorales</taxon>
        <taxon>Mucorineae</taxon>
        <taxon>Rhizopodaceae</taxon>
        <taxon>Rhizopus</taxon>
    </lineage>
</organism>
<dbReference type="InParanoid" id="I1CFT5"/>
<dbReference type="RefSeq" id="XP_067522711.1">
    <property type="nucleotide sequence ID" value="XM_067666610.1"/>
</dbReference>
<protein>
    <submittedName>
        <fullName evidence="1">Uncharacterized protein</fullName>
    </submittedName>
</protein>
<keyword evidence="2" id="KW-1185">Reference proteome</keyword>
<accession>I1CFT5</accession>
<dbReference type="OrthoDB" id="2235058at2759"/>
<name>I1CFT5_RHIO9</name>
<dbReference type="GeneID" id="93618991"/>
<evidence type="ECO:0000313" key="2">
    <source>
        <dbReference type="Proteomes" id="UP000009138"/>
    </source>
</evidence>
<dbReference type="AlphaFoldDB" id="I1CFT5"/>
<reference evidence="1 2" key="1">
    <citation type="journal article" date="2009" name="PLoS Genet.">
        <title>Genomic analysis of the basal lineage fungus Rhizopus oryzae reveals a whole-genome duplication.</title>
        <authorList>
            <person name="Ma L.-J."/>
            <person name="Ibrahim A.S."/>
            <person name="Skory C."/>
            <person name="Grabherr M.G."/>
            <person name="Burger G."/>
            <person name="Butler M."/>
            <person name="Elias M."/>
            <person name="Idnurm A."/>
            <person name="Lang B.F."/>
            <person name="Sone T."/>
            <person name="Abe A."/>
            <person name="Calvo S.E."/>
            <person name="Corrochano L.M."/>
            <person name="Engels R."/>
            <person name="Fu J."/>
            <person name="Hansberg W."/>
            <person name="Kim J.-M."/>
            <person name="Kodira C.D."/>
            <person name="Koehrsen M.J."/>
            <person name="Liu B."/>
            <person name="Miranda-Saavedra D."/>
            <person name="O'Leary S."/>
            <person name="Ortiz-Castellanos L."/>
            <person name="Poulter R."/>
            <person name="Rodriguez-Romero J."/>
            <person name="Ruiz-Herrera J."/>
            <person name="Shen Y.-Q."/>
            <person name="Zeng Q."/>
            <person name="Galagan J."/>
            <person name="Birren B.W."/>
            <person name="Cuomo C.A."/>
            <person name="Wickes B.L."/>
        </authorList>
    </citation>
    <scope>NUCLEOTIDE SEQUENCE [LARGE SCALE GENOMIC DNA]</scope>
    <source>
        <strain evidence="2">RA 99-880 / ATCC MYA-4621 / FGSC 9543 / NRRL 43880</strain>
    </source>
</reference>
<dbReference type="Proteomes" id="UP000009138">
    <property type="component" value="Unassembled WGS sequence"/>
</dbReference>
<gene>
    <name evidence="1" type="ORF">RO3G_12026</name>
</gene>
<evidence type="ECO:0000313" key="1">
    <source>
        <dbReference type="EMBL" id="EIE87315.1"/>
    </source>
</evidence>
<dbReference type="VEuPathDB" id="FungiDB:RO3G_12026"/>